<dbReference type="Proteomes" id="UP001278571">
    <property type="component" value="Unassembled WGS sequence"/>
</dbReference>
<sequence length="134" mass="14904">MSSQTFLVMTLAAICLSGSAMATGAMWRRFNPRAWTARLVSATKQVPALLRRRLMAAEIWAQDHLIMLTVMVFTVLGTTLTLVLTYWNDQAVALAKTYQPVFTIVSIVVGSVTSAVVWLRKRKKARLSSRTDLS</sequence>
<accession>A0ABU4KEV9</accession>
<feature type="transmembrane region" description="Helical" evidence="1">
    <location>
        <begin position="65"/>
        <end position="87"/>
    </location>
</feature>
<dbReference type="RefSeq" id="WP_319012079.1">
    <property type="nucleotide sequence ID" value="NZ_JAWJZF010000464.1"/>
</dbReference>
<keyword evidence="1" id="KW-0812">Transmembrane</keyword>
<keyword evidence="1" id="KW-0472">Membrane</keyword>
<evidence type="ECO:0000313" key="3">
    <source>
        <dbReference type="Proteomes" id="UP001278571"/>
    </source>
</evidence>
<feature type="transmembrane region" description="Helical" evidence="1">
    <location>
        <begin position="6"/>
        <end position="27"/>
    </location>
</feature>
<reference evidence="2 3" key="1">
    <citation type="submission" date="2023-10" db="EMBL/GenBank/DDBJ databases">
        <authorList>
            <person name="Wang X.X."/>
        </authorList>
    </citation>
    <scope>NUCLEOTIDE SEQUENCE [LARGE SCALE GENOMIC DNA]</scope>
    <source>
        <strain evidence="2 3">NBRC 12816</strain>
    </source>
</reference>
<protein>
    <recommendedName>
        <fullName evidence="4">Integral membrane protein</fullName>
    </recommendedName>
</protein>
<evidence type="ECO:0008006" key="4">
    <source>
        <dbReference type="Google" id="ProtNLM"/>
    </source>
</evidence>
<name>A0ABU4KEV9_9ACTN</name>
<evidence type="ECO:0000313" key="2">
    <source>
        <dbReference type="EMBL" id="MDX2295892.1"/>
    </source>
</evidence>
<organism evidence="2 3">
    <name type="scientific">Streptomyces roseolus</name>
    <dbReference type="NCBI Taxonomy" id="67358"/>
    <lineage>
        <taxon>Bacteria</taxon>
        <taxon>Bacillati</taxon>
        <taxon>Actinomycetota</taxon>
        <taxon>Actinomycetes</taxon>
        <taxon>Kitasatosporales</taxon>
        <taxon>Streptomycetaceae</taxon>
        <taxon>Streptomyces</taxon>
    </lineage>
</organism>
<proteinExistence type="predicted"/>
<gene>
    <name evidence="2" type="ORF">R2363_27430</name>
</gene>
<dbReference type="EMBL" id="JAWJZF010000464">
    <property type="protein sequence ID" value="MDX2295892.1"/>
    <property type="molecule type" value="Genomic_DNA"/>
</dbReference>
<evidence type="ECO:0000256" key="1">
    <source>
        <dbReference type="SAM" id="Phobius"/>
    </source>
</evidence>
<keyword evidence="3" id="KW-1185">Reference proteome</keyword>
<keyword evidence="1" id="KW-1133">Transmembrane helix</keyword>
<feature type="transmembrane region" description="Helical" evidence="1">
    <location>
        <begin position="99"/>
        <end position="119"/>
    </location>
</feature>
<comment type="caution">
    <text evidence="2">The sequence shown here is derived from an EMBL/GenBank/DDBJ whole genome shotgun (WGS) entry which is preliminary data.</text>
</comment>